<evidence type="ECO:0000313" key="2">
    <source>
        <dbReference type="EMBL" id="WZW88224.1"/>
    </source>
</evidence>
<dbReference type="Proteomes" id="UP001449178">
    <property type="component" value="Chromosome"/>
</dbReference>
<proteinExistence type="predicted"/>
<accession>A0ABZ3C0T2</accession>
<dbReference type="EMBL" id="CP150637">
    <property type="protein sequence ID" value="WZW88224.1"/>
    <property type="molecule type" value="Genomic_DNA"/>
</dbReference>
<evidence type="ECO:0000256" key="1">
    <source>
        <dbReference type="SAM" id="MobiDB-lite"/>
    </source>
</evidence>
<protein>
    <submittedName>
        <fullName evidence="2">Uncharacterized protein</fullName>
    </submittedName>
</protein>
<keyword evidence="3" id="KW-1185">Reference proteome</keyword>
<organism evidence="2 3">
    <name type="scientific">Ignatzschineria larvae DSM 13226</name>
    <dbReference type="NCBI Taxonomy" id="1111732"/>
    <lineage>
        <taxon>Bacteria</taxon>
        <taxon>Pseudomonadati</taxon>
        <taxon>Pseudomonadota</taxon>
        <taxon>Gammaproteobacteria</taxon>
        <taxon>Cardiobacteriales</taxon>
        <taxon>Ignatzschineriaceae</taxon>
        <taxon>Ignatzschineria</taxon>
    </lineage>
</organism>
<reference evidence="2 3" key="1">
    <citation type="submission" date="2024-03" db="EMBL/GenBank/DDBJ databases">
        <title>Complete Genome Sequence and Annotation of Ignatzschineria larvae DSM 13226.</title>
        <authorList>
            <person name="Cantrell E."/>
            <person name="Burcham Z.M."/>
        </authorList>
    </citation>
    <scope>NUCLEOTIDE SEQUENCE [LARGE SCALE GENOMIC DNA]</scope>
    <source>
        <strain evidence="2 3">DSM 13226</strain>
    </source>
</reference>
<gene>
    <name evidence="2" type="ORF">WMO13_02265</name>
</gene>
<name>A0ABZ3C0T2_9GAMM</name>
<sequence length="54" mass="5947">MKGDNSGTRKMPQLPAHDCEKNTIIPPGDAVNSLIPNAKEHYNCRRSSILNGKQ</sequence>
<dbReference type="RefSeq" id="WP_156923331.1">
    <property type="nucleotide sequence ID" value="NZ_CP150637.1"/>
</dbReference>
<evidence type="ECO:0000313" key="3">
    <source>
        <dbReference type="Proteomes" id="UP001449178"/>
    </source>
</evidence>
<feature type="region of interest" description="Disordered" evidence="1">
    <location>
        <begin position="1"/>
        <end position="25"/>
    </location>
</feature>